<comment type="caution">
    <text evidence="12">The sequence shown here is derived from an EMBL/GenBank/DDBJ whole genome shotgun (WGS) entry which is preliminary data.</text>
</comment>
<feature type="transmembrane region" description="Helical" evidence="9">
    <location>
        <begin position="132"/>
        <end position="155"/>
    </location>
</feature>
<dbReference type="FunFam" id="3.40.50.300:FF:000163">
    <property type="entry name" value="Multidrug resistance-associated protein member 4"/>
    <property type="match status" value="1"/>
</dbReference>
<feature type="transmembrane region" description="Helical" evidence="9">
    <location>
        <begin position="235"/>
        <end position="257"/>
    </location>
</feature>
<dbReference type="InterPro" id="IPR050173">
    <property type="entry name" value="ABC_transporter_C-like"/>
</dbReference>
<dbReference type="CDD" id="cd03244">
    <property type="entry name" value="ABCC_MRP_domain2"/>
    <property type="match status" value="1"/>
</dbReference>
<reference evidence="12" key="1">
    <citation type="journal article" date="2023" name="G3 (Bethesda)">
        <title>Whole genome assemblies of Zophobas morio and Tenebrio molitor.</title>
        <authorList>
            <person name="Kaur S."/>
            <person name="Stinson S.A."/>
            <person name="diCenzo G.C."/>
        </authorList>
    </citation>
    <scope>NUCLEOTIDE SEQUENCE</scope>
    <source>
        <strain evidence="12">QUZm001</strain>
    </source>
</reference>
<feature type="domain" description="ABC transmembrane type-1" evidence="11">
    <location>
        <begin position="675"/>
        <end position="954"/>
    </location>
</feature>
<dbReference type="GO" id="GO:0140359">
    <property type="term" value="F:ABC-type transporter activity"/>
    <property type="evidence" value="ECO:0007669"/>
    <property type="project" value="InterPro"/>
</dbReference>
<evidence type="ECO:0000256" key="5">
    <source>
        <dbReference type="ARBA" id="ARBA00022741"/>
    </source>
</evidence>
<feature type="transmembrane region" description="Helical" evidence="9">
    <location>
        <begin position="316"/>
        <end position="339"/>
    </location>
</feature>
<dbReference type="SUPFAM" id="SSF52540">
    <property type="entry name" value="P-loop containing nucleoside triphosphate hydrolases"/>
    <property type="match status" value="2"/>
</dbReference>
<feature type="transmembrane region" description="Helical" evidence="9">
    <location>
        <begin position="210"/>
        <end position="229"/>
    </location>
</feature>
<dbReference type="InterPro" id="IPR036640">
    <property type="entry name" value="ABC1_TM_sf"/>
</dbReference>
<dbReference type="GO" id="GO:0016887">
    <property type="term" value="F:ATP hydrolysis activity"/>
    <property type="evidence" value="ECO:0007669"/>
    <property type="project" value="InterPro"/>
</dbReference>
<dbReference type="AlphaFoldDB" id="A0AA38MH19"/>
<keyword evidence="5" id="KW-0547">Nucleotide-binding</keyword>
<evidence type="ECO:0000256" key="6">
    <source>
        <dbReference type="ARBA" id="ARBA00022840"/>
    </source>
</evidence>
<proteinExistence type="predicted"/>
<evidence type="ECO:0000256" key="7">
    <source>
        <dbReference type="ARBA" id="ARBA00022989"/>
    </source>
</evidence>
<dbReference type="PROSITE" id="PS00211">
    <property type="entry name" value="ABC_TRANSPORTER_1"/>
    <property type="match status" value="2"/>
</dbReference>
<dbReference type="InterPro" id="IPR003439">
    <property type="entry name" value="ABC_transporter-like_ATP-bd"/>
</dbReference>
<keyword evidence="8 9" id="KW-0472">Membrane</keyword>
<feature type="transmembrane region" description="Helical" evidence="9">
    <location>
        <begin position="897"/>
        <end position="918"/>
    </location>
</feature>
<dbReference type="Proteomes" id="UP001168821">
    <property type="component" value="Unassembled WGS sequence"/>
</dbReference>
<keyword evidence="2" id="KW-0813">Transport</keyword>
<dbReference type="PANTHER" id="PTHR24223:SF448">
    <property type="entry name" value="FI20146P1-RELATED"/>
    <property type="match status" value="1"/>
</dbReference>
<dbReference type="InterPro" id="IPR011527">
    <property type="entry name" value="ABC1_TM_dom"/>
</dbReference>
<dbReference type="FunFam" id="3.40.50.300:FF:000973">
    <property type="entry name" value="Multidrug resistance-associated protein 4"/>
    <property type="match status" value="1"/>
</dbReference>
<dbReference type="SUPFAM" id="SSF90123">
    <property type="entry name" value="ABC transporter transmembrane region"/>
    <property type="match status" value="2"/>
</dbReference>
<dbReference type="PROSITE" id="PS50893">
    <property type="entry name" value="ABC_TRANSPORTER_2"/>
    <property type="match status" value="2"/>
</dbReference>
<evidence type="ECO:0000313" key="12">
    <source>
        <dbReference type="EMBL" id="KAJ3656136.1"/>
    </source>
</evidence>
<dbReference type="Gene3D" id="1.20.1560.10">
    <property type="entry name" value="ABC transporter type 1, transmembrane domain"/>
    <property type="match status" value="2"/>
</dbReference>
<dbReference type="CDD" id="cd03250">
    <property type="entry name" value="ABCC_MRP_domain1"/>
    <property type="match status" value="1"/>
</dbReference>
<comment type="subcellular location">
    <subcellularLocation>
        <location evidence="1">Membrane</location>
        <topology evidence="1">Multi-pass membrane protein</topology>
    </subcellularLocation>
</comment>
<dbReference type="GO" id="GO:0016020">
    <property type="term" value="C:membrane"/>
    <property type="evidence" value="ECO:0007669"/>
    <property type="project" value="UniProtKB-SubCell"/>
</dbReference>
<dbReference type="EMBL" id="JALNTZ010000004">
    <property type="protein sequence ID" value="KAJ3656136.1"/>
    <property type="molecule type" value="Genomic_DNA"/>
</dbReference>
<feature type="transmembrane region" description="Helical" evidence="9">
    <location>
        <begin position="359"/>
        <end position="380"/>
    </location>
</feature>
<evidence type="ECO:0000256" key="8">
    <source>
        <dbReference type="ARBA" id="ARBA00023136"/>
    </source>
</evidence>
<evidence type="ECO:0000256" key="1">
    <source>
        <dbReference type="ARBA" id="ARBA00004141"/>
    </source>
</evidence>
<evidence type="ECO:0000256" key="3">
    <source>
        <dbReference type="ARBA" id="ARBA00022692"/>
    </source>
</evidence>
<feature type="transmembrane region" description="Helical" evidence="9">
    <location>
        <begin position="86"/>
        <end position="105"/>
    </location>
</feature>
<keyword evidence="6" id="KW-0067">ATP-binding</keyword>
<dbReference type="InterPro" id="IPR003593">
    <property type="entry name" value="AAA+_ATPase"/>
</dbReference>
<evidence type="ECO:0000259" key="10">
    <source>
        <dbReference type="PROSITE" id="PS50893"/>
    </source>
</evidence>
<name>A0AA38MH19_9CUCU</name>
<dbReference type="Pfam" id="PF00005">
    <property type="entry name" value="ABC_tran"/>
    <property type="match status" value="2"/>
</dbReference>
<organism evidence="12 13">
    <name type="scientific">Zophobas morio</name>
    <dbReference type="NCBI Taxonomy" id="2755281"/>
    <lineage>
        <taxon>Eukaryota</taxon>
        <taxon>Metazoa</taxon>
        <taxon>Ecdysozoa</taxon>
        <taxon>Arthropoda</taxon>
        <taxon>Hexapoda</taxon>
        <taxon>Insecta</taxon>
        <taxon>Pterygota</taxon>
        <taxon>Neoptera</taxon>
        <taxon>Endopterygota</taxon>
        <taxon>Coleoptera</taxon>
        <taxon>Polyphaga</taxon>
        <taxon>Cucujiformia</taxon>
        <taxon>Tenebrionidae</taxon>
        <taxon>Zophobas</taxon>
    </lineage>
</organism>
<feature type="transmembrane region" description="Helical" evidence="9">
    <location>
        <begin position="712"/>
        <end position="736"/>
    </location>
</feature>
<dbReference type="FunFam" id="1.20.1560.10:FF:000026">
    <property type="entry name" value="Multidrug resistance-associated protein lethal(2)03659"/>
    <property type="match status" value="1"/>
</dbReference>
<feature type="domain" description="ABC transporter" evidence="10">
    <location>
        <begin position="988"/>
        <end position="1221"/>
    </location>
</feature>
<gene>
    <name evidence="12" type="ORF">Zmor_015234</name>
</gene>
<feature type="transmembrane region" description="Helical" evidence="9">
    <location>
        <begin position="924"/>
        <end position="946"/>
    </location>
</feature>
<dbReference type="CDD" id="cd18580">
    <property type="entry name" value="ABC_6TM_ABCC_D2"/>
    <property type="match status" value="1"/>
</dbReference>
<accession>A0AA38MH19</accession>
<feature type="domain" description="ABC transporter" evidence="10">
    <location>
        <begin position="403"/>
        <end position="623"/>
    </location>
</feature>
<feature type="domain" description="ABC transmembrane type-1" evidence="11">
    <location>
        <begin position="126"/>
        <end position="343"/>
    </location>
</feature>
<keyword evidence="7 9" id="KW-1133">Transmembrane helix</keyword>
<keyword evidence="3 9" id="KW-0812">Transmembrane</keyword>
<evidence type="ECO:0000259" key="11">
    <source>
        <dbReference type="PROSITE" id="PS50929"/>
    </source>
</evidence>
<dbReference type="GO" id="GO:0005524">
    <property type="term" value="F:ATP binding"/>
    <property type="evidence" value="ECO:0007669"/>
    <property type="project" value="UniProtKB-KW"/>
</dbReference>
<evidence type="ECO:0000256" key="2">
    <source>
        <dbReference type="ARBA" id="ARBA00022448"/>
    </source>
</evidence>
<keyword evidence="13" id="KW-1185">Reference proteome</keyword>
<dbReference type="PANTHER" id="PTHR24223">
    <property type="entry name" value="ATP-BINDING CASSETTE SUB-FAMILY C"/>
    <property type="match status" value="1"/>
</dbReference>
<dbReference type="PROSITE" id="PS50929">
    <property type="entry name" value="ABC_TM1F"/>
    <property type="match status" value="2"/>
</dbReference>
<dbReference type="SMART" id="SM00382">
    <property type="entry name" value="AAA"/>
    <property type="match status" value="2"/>
</dbReference>
<evidence type="ECO:0000313" key="13">
    <source>
        <dbReference type="Proteomes" id="UP001168821"/>
    </source>
</evidence>
<dbReference type="InterPro" id="IPR017871">
    <property type="entry name" value="ABC_transporter-like_CS"/>
</dbReference>
<evidence type="ECO:0008006" key="14">
    <source>
        <dbReference type="Google" id="ProtNLM"/>
    </source>
</evidence>
<keyword evidence="4" id="KW-0677">Repeat</keyword>
<dbReference type="InterPro" id="IPR044726">
    <property type="entry name" value="ABCC_6TM_D2"/>
</dbReference>
<feature type="transmembrane region" description="Helical" evidence="9">
    <location>
        <begin position="675"/>
        <end position="692"/>
    </location>
</feature>
<protein>
    <recommendedName>
        <fullName evidence="14">Multidrug resistance-associated protein lethal(2)03659</fullName>
    </recommendedName>
</protein>
<dbReference type="FunFam" id="1.20.1560.10:FF:000014">
    <property type="entry name" value="Multidrug resistance-associated protein member 4"/>
    <property type="match status" value="1"/>
</dbReference>
<dbReference type="InterPro" id="IPR027417">
    <property type="entry name" value="P-loop_NTPase"/>
</dbReference>
<dbReference type="Gene3D" id="3.40.50.300">
    <property type="entry name" value="P-loop containing nucleotide triphosphate hydrolases"/>
    <property type="match status" value="2"/>
</dbReference>
<sequence>MHNVNNEHRDKVHPKERANILSRLFFFWQLPILFEGYRKQFTESDLHNPLKEHQSKLLGDKLEKVWLEEVHASGIDASLWKVLAKVFGLEFVLYGLCLIPVEVIFRMSEPFMTWKLVHYYTTEHDNASKNEVYIYASCMIVMLCLKFIGLQNFWFGMEHLGAKIRVACSALIYRKCLCLSEETLSELTAGQIINLVATDVTKFNNGFIRYVHYLWLVPILAAMIIYSLYSILGGTAIIGAAVLLAFIPAQIMLSKVISKCRLKMAGKTDQRIRLIHEIIQGIKVIKMMCWEEAFIKLTEDYREAEMQQLKSSLRPVAINTSAILSFSRTAIFLSILAYILSGHSLHAEYIYLLTAFYEIIKITAGIFGPWALTFVGEIISSVKRIEAFLKSAENNCDKTNGVYDGITLTHVTSTQKILSDVSLRIKANQMTAIIGPVGSGKSTILKVILNEIPLLQGSVQIGATISYAAQEPWIFDGTVRENILFGELYHGAKYDEVIKVCALERDFALFPYGDSTLVGSRGTTLSGGQKSRINLARAVYKDTEFYLLDDPLSSVDAQVGEFIFSNCFQKLLKNKTIVLVTHQLQYLNKVDFIYAIEKGINVESGTFEDLKSSHYFKSIQMKKNVEQTEKENYRMEERKESNHTNEISEKTENVKTEVVSSQVYKNYLKASGGKIVVAALLAQMLAQFIASGNEYLLTVWSNFQQRNKNGDFFLYFYTGLAVTLIPVSLAATISVIKCCTNASKNLHQKLLYNVVHASINVFNNSTSGRILNRFSSDIGQIDRNLPINMVNIVLITSQFFAIVVLISIINYWILIPTVVIMTVFFYARKIYLATSRVLKRVEANSRSPVYSHLTTTIQGLATIRVLQAVEDQKRIFESHLDKHTAAYYMFLACDSAFGFWLDFSSYCYFVTLILSLVFSQSEIYGGNVGLALTSSILFVGMLQYGMKEYAELENQMVAVERILEYIDLDNERGDGANLTSKWPTNGQIDFSTVSLRYNPNVPSVLKQITFTINSNDKIGIVGRTGAGKSSLISVLFRLFDFEGDISIDGINTKTIPLHTLRSKISIIPQEPVLFSCSVRKNLDPYDEYQDSHLWNALEDVKIREMIASLPAGLSTKLTEGGQNLSVGERQLLCLARAIVKMNKIIILDEATANVDLETEDLIKNAISKKFKMCTVMTIAHRIHTVMDCDKVLVMGDGRVLEYDSPSKLLQDTKGAFYGLVHLKNNDGTYTILKGVLQEHLPSKFKTALIVLVLV</sequence>
<evidence type="ECO:0000256" key="4">
    <source>
        <dbReference type="ARBA" id="ARBA00022737"/>
    </source>
</evidence>
<dbReference type="Pfam" id="PF00664">
    <property type="entry name" value="ABC_membrane"/>
    <property type="match status" value="2"/>
</dbReference>
<evidence type="ECO:0000256" key="9">
    <source>
        <dbReference type="SAM" id="Phobius"/>
    </source>
</evidence>